<name>A0A3N4GUH2_9ACTN</name>
<dbReference type="RefSeq" id="WP_123925996.1">
    <property type="nucleotide sequence ID" value="NZ_JBPSDP010000003.1"/>
</dbReference>
<evidence type="ECO:0000313" key="8">
    <source>
        <dbReference type="EMBL" id="RPA65117.1"/>
    </source>
</evidence>
<dbReference type="InterPro" id="IPR051316">
    <property type="entry name" value="Zinc-reg_GTPase_activator"/>
</dbReference>
<evidence type="ECO:0000256" key="5">
    <source>
        <dbReference type="ARBA" id="ARBA00049117"/>
    </source>
</evidence>
<dbReference type="InterPro" id="IPR011629">
    <property type="entry name" value="CobW-like_C"/>
</dbReference>
<dbReference type="GO" id="GO:0005737">
    <property type="term" value="C:cytoplasm"/>
    <property type="evidence" value="ECO:0007669"/>
    <property type="project" value="TreeGrafter"/>
</dbReference>
<dbReference type="PANTHER" id="PTHR13748:SF62">
    <property type="entry name" value="COBW DOMAIN-CONTAINING PROTEIN"/>
    <property type="match status" value="1"/>
</dbReference>
<dbReference type="Gene3D" id="3.40.50.300">
    <property type="entry name" value="P-loop containing nucleotide triphosphate hydrolases"/>
    <property type="match status" value="1"/>
</dbReference>
<feature type="domain" description="CobW C-terminal" evidence="7">
    <location>
        <begin position="269"/>
        <end position="359"/>
    </location>
</feature>
<dbReference type="AlphaFoldDB" id="A0A3N4GUH2"/>
<proteinExistence type="inferred from homology"/>
<gene>
    <name evidence="8" type="ORF">EF294_04355</name>
</gene>
<protein>
    <submittedName>
        <fullName evidence="8">GTP-binding protein</fullName>
    </submittedName>
</protein>
<dbReference type="Proteomes" id="UP000267536">
    <property type="component" value="Unassembled WGS sequence"/>
</dbReference>
<dbReference type="InterPro" id="IPR027417">
    <property type="entry name" value="P-loop_NTPase"/>
</dbReference>
<dbReference type="Gene3D" id="3.30.1220.10">
    <property type="entry name" value="CobW-like, C-terminal domain"/>
    <property type="match status" value="1"/>
</dbReference>
<evidence type="ECO:0000256" key="6">
    <source>
        <dbReference type="SAM" id="MobiDB-lite"/>
    </source>
</evidence>
<keyword evidence="9" id="KW-1185">Reference proteome</keyword>
<reference evidence="8 9" key="1">
    <citation type="submission" date="2018-11" db="EMBL/GenBank/DDBJ databases">
        <title>Draft genome sequence of Gordonia sp. RS15-1S isolated from rice stems.</title>
        <authorList>
            <person name="Muangham S."/>
        </authorList>
    </citation>
    <scope>NUCLEOTIDE SEQUENCE [LARGE SCALE GENOMIC DNA]</scope>
    <source>
        <strain evidence="8 9">RS15-1S</strain>
    </source>
</reference>
<dbReference type="InterPro" id="IPR036627">
    <property type="entry name" value="CobW-likC_sf"/>
</dbReference>
<comment type="caution">
    <text evidence="8">The sequence shown here is derived from an EMBL/GenBank/DDBJ whole genome shotgun (WGS) entry which is preliminary data.</text>
</comment>
<dbReference type="GO" id="GO:0016787">
    <property type="term" value="F:hydrolase activity"/>
    <property type="evidence" value="ECO:0007669"/>
    <property type="project" value="UniProtKB-KW"/>
</dbReference>
<dbReference type="EMBL" id="RKMH01000003">
    <property type="protein sequence ID" value="RPA65117.1"/>
    <property type="molecule type" value="Genomic_DNA"/>
</dbReference>
<dbReference type="InterPro" id="IPR003495">
    <property type="entry name" value="CobW/HypB/UreG_nucleotide-bd"/>
</dbReference>
<sequence length="381" mass="40742">MSRAGVPVVVVAGFLGSGKTTLLNHLLREGGRAGSVGARIGVLVNDFGAVNIDAMLVAGQSDGAVSLANGCMCCSVDRDGLDAALSTLLRPSARIDVIVIEASGIAEPRALIRMVTGSDDPRIRYGGLVYVVDAALFARTRHEYPEIDLHIAVADLVVLNKIDLVEPAALDDIRMVLRELNPTAAQISVIDARVDPAMLFDPVAPDADAPDGSGDDAGPVQLTLDALLHDAGRRDSANQDRGTAHEDEHDHEDHHMPGVHGHRHLHDEFTSVEFASTAPMDPRRLARFLERPPVGCYRIKGVAHFDLPGHRQRHIVHGVGGFVEVRRDSWAGQARQTSIVAIGTGLDRDEVLIVLGAAVADDATADDEHGILHITRHLPAR</sequence>
<evidence type="ECO:0000256" key="2">
    <source>
        <dbReference type="ARBA" id="ARBA00022801"/>
    </source>
</evidence>
<evidence type="ECO:0000313" key="9">
    <source>
        <dbReference type="Proteomes" id="UP000267536"/>
    </source>
</evidence>
<organism evidence="8 9">
    <name type="scientific">Gordonia oryzae</name>
    <dbReference type="NCBI Taxonomy" id="2487349"/>
    <lineage>
        <taxon>Bacteria</taxon>
        <taxon>Bacillati</taxon>
        <taxon>Actinomycetota</taxon>
        <taxon>Actinomycetes</taxon>
        <taxon>Mycobacteriales</taxon>
        <taxon>Gordoniaceae</taxon>
        <taxon>Gordonia</taxon>
    </lineage>
</organism>
<keyword evidence="3" id="KW-0143">Chaperone</keyword>
<feature type="compositionally biased region" description="Basic and acidic residues" evidence="6">
    <location>
        <begin position="233"/>
        <end position="256"/>
    </location>
</feature>
<dbReference type="CDD" id="cd03112">
    <property type="entry name" value="CobW-like"/>
    <property type="match status" value="1"/>
</dbReference>
<dbReference type="GO" id="GO:0000166">
    <property type="term" value="F:nucleotide binding"/>
    <property type="evidence" value="ECO:0007669"/>
    <property type="project" value="UniProtKB-KW"/>
</dbReference>
<dbReference type="OrthoDB" id="9808822at2"/>
<evidence type="ECO:0000256" key="1">
    <source>
        <dbReference type="ARBA" id="ARBA00022741"/>
    </source>
</evidence>
<keyword evidence="2" id="KW-0378">Hydrolase</keyword>
<dbReference type="Pfam" id="PF07683">
    <property type="entry name" value="CobW_C"/>
    <property type="match status" value="1"/>
</dbReference>
<keyword evidence="1" id="KW-0547">Nucleotide-binding</keyword>
<feature type="region of interest" description="Disordered" evidence="6">
    <location>
        <begin position="233"/>
        <end position="262"/>
    </location>
</feature>
<dbReference type="SMART" id="SM00833">
    <property type="entry name" value="CobW_C"/>
    <property type="match status" value="1"/>
</dbReference>
<evidence type="ECO:0000256" key="4">
    <source>
        <dbReference type="ARBA" id="ARBA00034320"/>
    </source>
</evidence>
<dbReference type="SUPFAM" id="SSF90002">
    <property type="entry name" value="Hypothetical protein YjiA, C-terminal domain"/>
    <property type="match status" value="1"/>
</dbReference>
<evidence type="ECO:0000259" key="7">
    <source>
        <dbReference type="SMART" id="SM00833"/>
    </source>
</evidence>
<comment type="catalytic activity">
    <reaction evidence="5">
        <text>GTP + H2O = GDP + phosphate + H(+)</text>
        <dbReference type="Rhea" id="RHEA:19669"/>
        <dbReference type="ChEBI" id="CHEBI:15377"/>
        <dbReference type="ChEBI" id="CHEBI:15378"/>
        <dbReference type="ChEBI" id="CHEBI:37565"/>
        <dbReference type="ChEBI" id="CHEBI:43474"/>
        <dbReference type="ChEBI" id="CHEBI:58189"/>
    </reaction>
    <physiologicalReaction direction="left-to-right" evidence="5">
        <dbReference type="Rhea" id="RHEA:19670"/>
    </physiologicalReaction>
</comment>
<evidence type="ECO:0000256" key="3">
    <source>
        <dbReference type="ARBA" id="ARBA00023186"/>
    </source>
</evidence>
<dbReference type="PANTHER" id="PTHR13748">
    <property type="entry name" value="COBW-RELATED"/>
    <property type="match status" value="1"/>
</dbReference>
<dbReference type="SUPFAM" id="SSF52540">
    <property type="entry name" value="P-loop containing nucleoside triphosphate hydrolases"/>
    <property type="match status" value="1"/>
</dbReference>
<dbReference type="Pfam" id="PF02492">
    <property type="entry name" value="cobW"/>
    <property type="match status" value="1"/>
</dbReference>
<comment type="similarity">
    <text evidence="4">Belongs to the SIMIBI class G3E GTPase family. ZNG1 subfamily.</text>
</comment>
<accession>A0A3N4GUH2</accession>